<dbReference type="InterPro" id="IPR003616">
    <property type="entry name" value="Post-SET_dom"/>
</dbReference>
<evidence type="ECO:0000256" key="5">
    <source>
        <dbReference type="ARBA" id="ARBA00022679"/>
    </source>
</evidence>
<dbReference type="InterPro" id="IPR050777">
    <property type="entry name" value="SET2_Histone-Lys_MeTrsfase"/>
</dbReference>
<comment type="caution">
    <text evidence="10">The sequence shown here is derived from an EMBL/GenBank/DDBJ whole genome shotgun (WGS) entry which is preliminary data.</text>
</comment>
<dbReference type="Pfam" id="PF00856">
    <property type="entry name" value="SET"/>
    <property type="match status" value="2"/>
</dbReference>
<dbReference type="PROSITE" id="PS50868">
    <property type="entry name" value="POST_SET"/>
    <property type="match status" value="2"/>
</dbReference>
<keyword evidence="4" id="KW-0489">Methyltransferase</keyword>
<keyword evidence="5" id="KW-0808">Transferase</keyword>
<dbReference type="Gene3D" id="2.170.270.10">
    <property type="entry name" value="SET domain"/>
    <property type="match status" value="2"/>
</dbReference>
<dbReference type="InterPro" id="IPR001214">
    <property type="entry name" value="SET_dom"/>
</dbReference>
<reference evidence="10 11" key="1">
    <citation type="submission" date="2018-08" db="EMBL/GenBank/DDBJ databases">
        <title>Aphanomyces genome sequencing and annotation.</title>
        <authorList>
            <person name="Minardi D."/>
            <person name="Oidtmann B."/>
            <person name="Van Der Giezen M."/>
            <person name="Studholme D.J."/>
        </authorList>
    </citation>
    <scope>NUCLEOTIDE SEQUENCE [LARGE SCALE GENOMIC DNA]</scope>
    <source>
        <strain evidence="10 11">NJM0002</strain>
    </source>
</reference>
<keyword evidence="6" id="KW-0949">S-adenosyl-L-methionine</keyword>
<organism evidence="10 11">
    <name type="scientific">Aphanomyces invadans</name>
    <dbReference type="NCBI Taxonomy" id="157072"/>
    <lineage>
        <taxon>Eukaryota</taxon>
        <taxon>Sar</taxon>
        <taxon>Stramenopiles</taxon>
        <taxon>Oomycota</taxon>
        <taxon>Saprolegniomycetes</taxon>
        <taxon>Saprolegniales</taxon>
        <taxon>Verrucalvaceae</taxon>
        <taxon>Aphanomyces</taxon>
    </lineage>
</organism>
<feature type="domain" description="SET" evidence="8">
    <location>
        <begin position="4"/>
        <end position="309"/>
    </location>
</feature>
<evidence type="ECO:0000256" key="1">
    <source>
        <dbReference type="ARBA" id="ARBA00004123"/>
    </source>
</evidence>
<evidence type="ECO:0000259" key="9">
    <source>
        <dbReference type="PROSITE" id="PS50868"/>
    </source>
</evidence>
<evidence type="ECO:0000256" key="6">
    <source>
        <dbReference type="ARBA" id="ARBA00022691"/>
    </source>
</evidence>
<proteinExistence type="predicted"/>
<evidence type="ECO:0000313" key="11">
    <source>
        <dbReference type="Proteomes" id="UP000285060"/>
    </source>
</evidence>
<dbReference type="GO" id="GO:0032259">
    <property type="term" value="P:methylation"/>
    <property type="evidence" value="ECO:0007669"/>
    <property type="project" value="UniProtKB-KW"/>
</dbReference>
<evidence type="ECO:0000256" key="3">
    <source>
        <dbReference type="ARBA" id="ARBA00022454"/>
    </source>
</evidence>
<evidence type="ECO:0000256" key="2">
    <source>
        <dbReference type="ARBA" id="ARBA00004286"/>
    </source>
</evidence>
<dbReference type="AlphaFoldDB" id="A0A3R6VWA1"/>
<dbReference type="VEuPathDB" id="FungiDB:H310_06108"/>
<evidence type="ECO:0000313" key="10">
    <source>
        <dbReference type="EMBL" id="RHY28854.1"/>
    </source>
</evidence>
<dbReference type="SMART" id="SM00317">
    <property type="entry name" value="SET"/>
    <property type="match status" value="2"/>
</dbReference>
<dbReference type="GO" id="GO:0005634">
    <property type="term" value="C:nucleus"/>
    <property type="evidence" value="ECO:0007669"/>
    <property type="project" value="UniProtKB-SubCell"/>
</dbReference>
<comment type="subcellular location">
    <subcellularLocation>
        <location evidence="2">Chromosome</location>
    </subcellularLocation>
    <subcellularLocation>
        <location evidence="1">Nucleus</location>
    </subcellularLocation>
</comment>
<dbReference type="Proteomes" id="UP000285060">
    <property type="component" value="Unassembled WGS sequence"/>
</dbReference>
<dbReference type="InterPro" id="IPR046341">
    <property type="entry name" value="SET_dom_sf"/>
</dbReference>
<evidence type="ECO:0000256" key="4">
    <source>
        <dbReference type="ARBA" id="ARBA00022603"/>
    </source>
</evidence>
<feature type="domain" description="Post-SET" evidence="9">
    <location>
        <begin position="325"/>
        <end position="341"/>
    </location>
</feature>
<sequence length="374" mass="42337">MLTEVVQVKQFNDYGFECWGLFAKEDLPKGTLVWYAEGHDVLDTYTKAEILAHPQRETLITYSYMRGDDSKNGFVCGIVLTVFAAEFCSTLNPSSDPSWYFNHSCDPTCWYEGDERITTCRDVKKGEQLAYDYSCTETESSMHYGLRCLCGTAACRGVLTFSEWRSRAYARKNKGHLNDYVWEKHTENSWYDPRAEVRTKSGDSRGMFARIQKDALIKAGEIVVVFSGKIVHRNQVSEPGAISKRDLEMSLQVAPDLWQIPSWKESGEKYDTSDFINHSCDPSCGMWDSVTVVAIRDIHPGDEITIDYAMVNDGSINAMTTGDSDAFECHCQSANCRGNITPSDWKLPELQARIGQYFAPFVKDLVRRSSHLSP</sequence>
<keyword evidence="11" id="KW-1185">Reference proteome</keyword>
<accession>A0A3R6VWA1</accession>
<dbReference type="GO" id="GO:0008168">
    <property type="term" value="F:methyltransferase activity"/>
    <property type="evidence" value="ECO:0007669"/>
    <property type="project" value="UniProtKB-KW"/>
</dbReference>
<keyword evidence="7" id="KW-0539">Nucleus</keyword>
<evidence type="ECO:0000256" key="7">
    <source>
        <dbReference type="ARBA" id="ARBA00023242"/>
    </source>
</evidence>
<evidence type="ECO:0008006" key="12">
    <source>
        <dbReference type="Google" id="ProtNLM"/>
    </source>
</evidence>
<gene>
    <name evidence="10" type="ORF">DYB32_005652</name>
</gene>
<evidence type="ECO:0000259" key="8">
    <source>
        <dbReference type="PROSITE" id="PS50280"/>
    </source>
</evidence>
<dbReference type="SMART" id="SM00508">
    <property type="entry name" value="PostSET"/>
    <property type="match status" value="2"/>
</dbReference>
<dbReference type="SUPFAM" id="SSF82199">
    <property type="entry name" value="SET domain"/>
    <property type="match status" value="2"/>
</dbReference>
<dbReference type="PANTHER" id="PTHR22884">
    <property type="entry name" value="SET DOMAIN PROTEINS"/>
    <property type="match status" value="1"/>
</dbReference>
<dbReference type="EMBL" id="QUSY01000514">
    <property type="protein sequence ID" value="RHY28854.1"/>
    <property type="molecule type" value="Genomic_DNA"/>
</dbReference>
<name>A0A3R6VWA1_9STRA</name>
<keyword evidence="3" id="KW-0158">Chromosome</keyword>
<feature type="domain" description="Post-SET" evidence="9">
    <location>
        <begin position="144"/>
        <end position="160"/>
    </location>
</feature>
<dbReference type="PROSITE" id="PS50280">
    <property type="entry name" value="SET"/>
    <property type="match status" value="1"/>
</dbReference>
<protein>
    <recommendedName>
        <fullName evidence="12">SET domain-containing protein</fullName>
    </recommendedName>
</protein>
<dbReference type="GO" id="GO:0005694">
    <property type="term" value="C:chromosome"/>
    <property type="evidence" value="ECO:0007669"/>
    <property type="project" value="UniProtKB-SubCell"/>
</dbReference>